<protein>
    <submittedName>
        <fullName evidence="3">Transport and Golgi organization protein 6</fullName>
    </submittedName>
</protein>
<proteinExistence type="inferred from homology"/>
<dbReference type="InterPro" id="IPR019451">
    <property type="entry name" value="Rtp1_C1"/>
</dbReference>
<feature type="non-terminal residue" evidence="3">
    <location>
        <position position="849"/>
    </location>
</feature>
<dbReference type="Pfam" id="PF10363">
    <property type="entry name" value="RTP1_C1"/>
    <property type="match status" value="1"/>
</dbReference>
<gene>
    <name evidence="3" type="primary">Tango6</name>
    <name evidence="3" type="ORF">Bhyg_17274</name>
</gene>
<dbReference type="PANTHER" id="PTHR20959:SF1">
    <property type="entry name" value="TRANSPORT AND GOLGI ORGANIZATION PROTEIN 6 HOMOLOG"/>
    <property type="match status" value="1"/>
</dbReference>
<evidence type="ECO:0000259" key="2">
    <source>
        <dbReference type="Pfam" id="PF10363"/>
    </source>
</evidence>
<reference evidence="3" key="1">
    <citation type="submission" date="2022-07" db="EMBL/GenBank/DDBJ databases">
        <authorList>
            <person name="Trinca V."/>
            <person name="Uliana J.V.C."/>
            <person name="Torres T.T."/>
            <person name="Ward R.J."/>
            <person name="Monesi N."/>
        </authorList>
    </citation>
    <scope>NUCLEOTIDE SEQUENCE</scope>
    <source>
        <strain evidence="3">HSMRA1968</strain>
        <tissue evidence="3">Whole embryos</tissue>
    </source>
</reference>
<dbReference type="Gene3D" id="1.25.10.10">
    <property type="entry name" value="Leucine-rich Repeat Variant"/>
    <property type="match status" value="1"/>
</dbReference>
<evidence type="ECO:0000256" key="1">
    <source>
        <dbReference type="ARBA" id="ARBA00005724"/>
    </source>
</evidence>
<dbReference type="InterPro" id="IPR016024">
    <property type="entry name" value="ARM-type_fold"/>
</dbReference>
<dbReference type="EMBL" id="WJQU01004146">
    <property type="protein sequence ID" value="KAJ6618910.1"/>
    <property type="molecule type" value="Genomic_DNA"/>
</dbReference>
<feature type="non-terminal residue" evidence="3">
    <location>
        <position position="1"/>
    </location>
</feature>
<feature type="domain" description="RNA polymerase II assembly factor Rtp1 C-terminal" evidence="2">
    <location>
        <begin position="627"/>
        <end position="730"/>
    </location>
</feature>
<dbReference type="OrthoDB" id="39591at2759"/>
<organism evidence="3 4">
    <name type="scientific">Pseudolycoriella hygida</name>
    <dbReference type="NCBI Taxonomy" id="35572"/>
    <lineage>
        <taxon>Eukaryota</taxon>
        <taxon>Metazoa</taxon>
        <taxon>Ecdysozoa</taxon>
        <taxon>Arthropoda</taxon>
        <taxon>Hexapoda</taxon>
        <taxon>Insecta</taxon>
        <taxon>Pterygota</taxon>
        <taxon>Neoptera</taxon>
        <taxon>Endopterygota</taxon>
        <taxon>Diptera</taxon>
        <taxon>Nematocera</taxon>
        <taxon>Sciaroidea</taxon>
        <taxon>Sciaridae</taxon>
        <taxon>Pseudolycoriella</taxon>
    </lineage>
</organism>
<dbReference type="InterPro" id="IPR011989">
    <property type="entry name" value="ARM-like"/>
</dbReference>
<dbReference type="InterPro" id="IPR039600">
    <property type="entry name" value="TANGO6/Rtp1"/>
</dbReference>
<dbReference type="AlphaFoldDB" id="A0A9Q0RTV1"/>
<dbReference type="SUPFAM" id="SSF48371">
    <property type="entry name" value="ARM repeat"/>
    <property type="match status" value="1"/>
</dbReference>
<accession>A0A9Q0RTV1</accession>
<keyword evidence="4" id="KW-1185">Reference proteome</keyword>
<evidence type="ECO:0000313" key="3">
    <source>
        <dbReference type="EMBL" id="KAJ6618910.1"/>
    </source>
</evidence>
<dbReference type="PANTHER" id="PTHR20959">
    <property type="entry name" value="TRANSPORT AND GOLGI ORGANIZATION PROTEIN 6 FAMILY MEMBER"/>
    <property type="match status" value="1"/>
</dbReference>
<name>A0A9Q0RTV1_9DIPT</name>
<evidence type="ECO:0000313" key="4">
    <source>
        <dbReference type="Proteomes" id="UP001151699"/>
    </source>
</evidence>
<dbReference type="Proteomes" id="UP001151699">
    <property type="component" value="Unassembled WGS sequence"/>
</dbReference>
<comment type="similarity">
    <text evidence="1">Belongs to the Tango6 family.</text>
</comment>
<comment type="caution">
    <text evidence="3">The sequence shown here is derived from an EMBL/GenBank/DDBJ whole genome shotgun (WGS) entry which is preliminary data.</text>
</comment>
<dbReference type="GO" id="GO:0009306">
    <property type="term" value="P:protein secretion"/>
    <property type="evidence" value="ECO:0007669"/>
    <property type="project" value="TreeGrafter"/>
</dbReference>
<sequence length="849" mass="97922">ADKYFEVRNNIIENEIPSLPSIIQSRKELHLPENSSDSWKFTIYLYHILTELTRLLDVSESSTAQLTTEDFDNLATFIHMCLQLGLEPYLHPDMWKNKCFSTVKRLTDDHSSDESNERLDLGIKVFSQLLLVKELSNYNLVEDTLLTYLAATFSHTRNDSDSLHNQLDRIYERFGEKYFQVLLILKGNQALPMPLQKALHKELMKRLICPNGFEVICKTLIKFGDDADEPTWKKSTAVFDIVGRKGHKREFYLAIIDGIYQFFHKCIKLKELQKYIETCVGSLSRIYSLKMTETSKKIRSQLVERLEDLCQPKEIFAGFVVLDNEEFREVILKMFFSFCGSIHVSMPSEILVPYLRVLCQLFSQMEATDLKSKISALIVQCLHNRERAELQAIINSLLFEETSSNLKAMHSRIDTQTVGTTGTSGEHKCIISKASDSSFFDASECLIQILKASNNNILTYNIFIHLFEQLDGRFLEPKPTQSDLIQDEEELTQLMSKVFRKRVAIYFSLSELINQKQLLFQISENPSEMFNICLNILRNHLTQSQHKTLNDDHSTILVLSVMKEFVEKLRSTDQCHEFVQVLVQMKARTEHNEVENQIDSILAALNHSQEKHFRVCDKSKFAMAKELCEQSSPHLKVYGLMQFIKLIRDEKDKETINNKHAVLAISLICLKDVDSYVFLNCIKLLIVLVDILESVVLEMLIAEYQSAENEIDQRLKIGDVIVKVVEGLGPMSYNYKNILINCFLRESTSNVNEMRLSSLSNLSSICRILSYQIHNFFQEMMIILQSIIQNDNYLPARRAAVMVLTDVINGIDNLIDFQEILLPVYKILLEIAKTEDDRSTRIHAELGLD</sequence>